<organism evidence="1">
    <name type="scientific">Arion vulgaris</name>
    <dbReference type="NCBI Taxonomy" id="1028688"/>
    <lineage>
        <taxon>Eukaryota</taxon>
        <taxon>Metazoa</taxon>
        <taxon>Spiralia</taxon>
        <taxon>Lophotrochozoa</taxon>
        <taxon>Mollusca</taxon>
        <taxon>Gastropoda</taxon>
        <taxon>Heterobranchia</taxon>
        <taxon>Euthyneura</taxon>
        <taxon>Panpulmonata</taxon>
        <taxon>Eupulmonata</taxon>
        <taxon>Stylommatophora</taxon>
        <taxon>Helicina</taxon>
        <taxon>Arionoidea</taxon>
        <taxon>Arionidae</taxon>
        <taxon>Arion</taxon>
    </lineage>
</organism>
<dbReference type="EMBL" id="HACG01039617">
    <property type="protein sequence ID" value="CEK86482.1"/>
    <property type="molecule type" value="Transcribed_RNA"/>
</dbReference>
<gene>
    <name evidence="1" type="primary">ORF154011</name>
</gene>
<sequence>MLTMPKKKSKDKKSANIFEKLRTNVRNGITSSSEKNGDVKFETKEYKIQNNLDFDTKINVVNDVNNYNMCESTIVNQQKSEQD</sequence>
<proteinExistence type="predicted"/>
<dbReference type="AlphaFoldDB" id="A0A0B7B0U7"/>
<protein>
    <submittedName>
        <fullName evidence="1">Uncharacterized protein</fullName>
    </submittedName>
</protein>
<evidence type="ECO:0000313" key="1">
    <source>
        <dbReference type="EMBL" id="CEK86482.1"/>
    </source>
</evidence>
<accession>A0A0B7B0U7</accession>
<name>A0A0B7B0U7_9EUPU</name>
<reference evidence="1" key="1">
    <citation type="submission" date="2014-12" db="EMBL/GenBank/DDBJ databases">
        <title>Insight into the proteome of Arion vulgaris.</title>
        <authorList>
            <person name="Aradska J."/>
            <person name="Bulat T."/>
            <person name="Smidak R."/>
            <person name="Sarate P."/>
            <person name="Gangsoo J."/>
            <person name="Sialana F."/>
            <person name="Bilban M."/>
            <person name="Lubec G."/>
        </authorList>
    </citation>
    <scope>NUCLEOTIDE SEQUENCE</scope>
    <source>
        <tissue evidence="1">Skin</tissue>
    </source>
</reference>